<keyword evidence="1" id="KW-0175">Coiled coil</keyword>
<evidence type="ECO:0000256" key="2">
    <source>
        <dbReference type="SAM" id="MobiDB-lite"/>
    </source>
</evidence>
<protein>
    <submittedName>
        <fullName evidence="3">Uncharacterized protein</fullName>
    </submittedName>
</protein>
<feature type="region of interest" description="Disordered" evidence="2">
    <location>
        <begin position="213"/>
        <end position="233"/>
    </location>
</feature>
<name>A0A377G8I5_9GAMM</name>
<accession>A0A377G8I5</accession>
<dbReference type="EMBL" id="UGGT01000001">
    <property type="protein sequence ID" value="STO20939.1"/>
    <property type="molecule type" value="Genomic_DNA"/>
</dbReference>
<sequence length="233" mass="27268">MLSKNEILLKLSDYQNSVKKVVNQIESLSIHIEINEENFFNTQVPFDIFFENKIKEILDLFTQLNDIKKEHYKLIDQARFRPAKIKTGNVKNQITQHVDTIEKLEENLEEKLQEVLDIYMQNRYLIFARSEYPVRIQNIIGTLEKTLMFFKEHTDRKNFIKKLADIVSDGKLAQSFCRQNGLQLQVIDSLSQEIVHLKEDNASLTQQLQKALGEKEKSTQDEGKGLTFFTKLS</sequence>
<feature type="coiled-coil region" evidence="1">
    <location>
        <begin position="91"/>
        <end position="121"/>
    </location>
</feature>
<organism evidence="3 4">
    <name type="scientific">Fluoribacter dumoffii</name>
    <dbReference type="NCBI Taxonomy" id="463"/>
    <lineage>
        <taxon>Bacteria</taxon>
        <taxon>Pseudomonadati</taxon>
        <taxon>Pseudomonadota</taxon>
        <taxon>Gammaproteobacteria</taxon>
        <taxon>Legionellales</taxon>
        <taxon>Legionellaceae</taxon>
        <taxon>Fluoribacter</taxon>
    </lineage>
</organism>
<keyword evidence="4" id="KW-1185">Reference proteome</keyword>
<feature type="compositionally biased region" description="Basic and acidic residues" evidence="2">
    <location>
        <begin position="213"/>
        <end position="224"/>
    </location>
</feature>
<reference evidence="3 4" key="1">
    <citation type="submission" date="2018-06" db="EMBL/GenBank/DDBJ databases">
        <authorList>
            <consortium name="Pathogen Informatics"/>
            <person name="Doyle S."/>
        </authorList>
    </citation>
    <scope>NUCLEOTIDE SEQUENCE [LARGE SCALE GENOMIC DNA]</scope>
    <source>
        <strain evidence="3 4">NCTC11370</strain>
    </source>
</reference>
<evidence type="ECO:0000313" key="3">
    <source>
        <dbReference type="EMBL" id="STO20939.1"/>
    </source>
</evidence>
<proteinExistence type="predicted"/>
<dbReference type="OrthoDB" id="10014606at2"/>
<dbReference type="GeneID" id="93292393"/>
<dbReference type="RefSeq" id="WP_010653224.1">
    <property type="nucleotide sequence ID" value="NZ_JAPHPR010000001.1"/>
</dbReference>
<dbReference type="AlphaFoldDB" id="A0A377G8I5"/>
<evidence type="ECO:0000313" key="4">
    <source>
        <dbReference type="Proteomes" id="UP000254554"/>
    </source>
</evidence>
<gene>
    <name evidence="3" type="ORF">NCTC11370_01000</name>
</gene>
<dbReference type="Proteomes" id="UP000254554">
    <property type="component" value="Unassembled WGS sequence"/>
</dbReference>
<evidence type="ECO:0000256" key="1">
    <source>
        <dbReference type="SAM" id="Coils"/>
    </source>
</evidence>